<evidence type="ECO:0000256" key="1">
    <source>
        <dbReference type="SAM" id="MobiDB-lite"/>
    </source>
</evidence>
<keyword evidence="3" id="KW-1185">Reference proteome</keyword>
<sequence>MHPRLTPVKRGPILKKCYVHTSVKYKSSQLCYVGDDEQSIKSHKNKNKRPARGSGDARLRLSEGNGWANPILSPRPGRVATTFSGRCARSRA</sequence>
<gene>
    <name evidence="2" type="ORF">EVAR_95936_1</name>
</gene>
<evidence type="ECO:0000313" key="2">
    <source>
        <dbReference type="EMBL" id="GBP34832.1"/>
    </source>
</evidence>
<proteinExistence type="predicted"/>
<dbReference type="Proteomes" id="UP000299102">
    <property type="component" value="Unassembled WGS sequence"/>
</dbReference>
<dbReference type="AlphaFoldDB" id="A0A4C1V8Y0"/>
<evidence type="ECO:0000313" key="3">
    <source>
        <dbReference type="Proteomes" id="UP000299102"/>
    </source>
</evidence>
<protein>
    <submittedName>
        <fullName evidence="2">Uncharacterized protein</fullName>
    </submittedName>
</protein>
<reference evidence="2 3" key="1">
    <citation type="journal article" date="2019" name="Commun. Biol.">
        <title>The bagworm genome reveals a unique fibroin gene that provides high tensile strength.</title>
        <authorList>
            <person name="Kono N."/>
            <person name="Nakamura H."/>
            <person name="Ohtoshi R."/>
            <person name="Tomita M."/>
            <person name="Numata K."/>
            <person name="Arakawa K."/>
        </authorList>
    </citation>
    <scope>NUCLEOTIDE SEQUENCE [LARGE SCALE GENOMIC DNA]</scope>
</reference>
<feature type="region of interest" description="Disordered" evidence="1">
    <location>
        <begin position="38"/>
        <end position="73"/>
    </location>
</feature>
<name>A0A4C1V8Y0_EUMVA</name>
<feature type="compositionally biased region" description="Basic residues" evidence="1">
    <location>
        <begin position="41"/>
        <end position="51"/>
    </location>
</feature>
<dbReference type="EMBL" id="BGZK01000295">
    <property type="protein sequence ID" value="GBP34832.1"/>
    <property type="molecule type" value="Genomic_DNA"/>
</dbReference>
<organism evidence="2 3">
    <name type="scientific">Eumeta variegata</name>
    <name type="common">Bagworm moth</name>
    <name type="synonym">Eumeta japonica</name>
    <dbReference type="NCBI Taxonomy" id="151549"/>
    <lineage>
        <taxon>Eukaryota</taxon>
        <taxon>Metazoa</taxon>
        <taxon>Ecdysozoa</taxon>
        <taxon>Arthropoda</taxon>
        <taxon>Hexapoda</taxon>
        <taxon>Insecta</taxon>
        <taxon>Pterygota</taxon>
        <taxon>Neoptera</taxon>
        <taxon>Endopterygota</taxon>
        <taxon>Lepidoptera</taxon>
        <taxon>Glossata</taxon>
        <taxon>Ditrysia</taxon>
        <taxon>Tineoidea</taxon>
        <taxon>Psychidae</taxon>
        <taxon>Oiketicinae</taxon>
        <taxon>Eumeta</taxon>
    </lineage>
</organism>
<accession>A0A4C1V8Y0</accession>
<comment type="caution">
    <text evidence="2">The sequence shown here is derived from an EMBL/GenBank/DDBJ whole genome shotgun (WGS) entry which is preliminary data.</text>
</comment>